<reference evidence="2" key="1">
    <citation type="journal article" date="2023" name="Front. Plant Sci.">
        <title>Chromosomal-level genome assembly of Melastoma candidum provides insights into trichome evolution.</title>
        <authorList>
            <person name="Zhong Y."/>
            <person name="Wu W."/>
            <person name="Sun C."/>
            <person name="Zou P."/>
            <person name="Liu Y."/>
            <person name="Dai S."/>
            <person name="Zhou R."/>
        </authorList>
    </citation>
    <scope>NUCLEOTIDE SEQUENCE [LARGE SCALE GENOMIC DNA]</scope>
</reference>
<name>A0ACB9P0R0_9MYRT</name>
<organism evidence="1 2">
    <name type="scientific">Melastoma candidum</name>
    <dbReference type="NCBI Taxonomy" id="119954"/>
    <lineage>
        <taxon>Eukaryota</taxon>
        <taxon>Viridiplantae</taxon>
        <taxon>Streptophyta</taxon>
        <taxon>Embryophyta</taxon>
        <taxon>Tracheophyta</taxon>
        <taxon>Spermatophyta</taxon>
        <taxon>Magnoliopsida</taxon>
        <taxon>eudicotyledons</taxon>
        <taxon>Gunneridae</taxon>
        <taxon>Pentapetalae</taxon>
        <taxon>rosids</taxon>
        <taxon>malvids</taxon>
        <taxon>Myrtales</taxon>
        <taxon>Melastomataceae</taxon>
        <taxon>Melastomatoideae</taxon>
        <taxon>Melastomateae</taxon>
        <taxon>Melastoma</taxon>
    </lineage>
</organism>
<dbReference type="Proteomes" id="UP001057402">
    <property type="component" value="Chromosome 7"/>
</dbReference>
<comment type="caution">
    <text evidence="1">The sequence shown here is derived from an EMBL/GenBank/DDBJ whole genome shotgun (WGS) entry which is preliminary data.</text>
</comment>
<gene>
    <name evidence="1" type="ORF">MLD38_026831</name>
</gene>
<protein>
    <submittedName>
        <fullName evidence="1">Uncharacterized protein</fullName>
    </submittedName>
</protein>
<keyword evidence="2" id="KW-1185">Reference proteome</keyword>
<accession>A0ACB9P0R0</accession>
<evidence type="ECO:0000313" key="1">
    <source>
        <dbReference type="EMBL" id="KAI4342180.1"/>
    </source>
</evidence>
<evidence type="ECO:0000313" key="2">
    <source>
        <dbReference type="Proteomes" id="UP001057402"/>
    </source>
</evidence>
<sequence length="241" mass="26657">MSSTTSPIKTRKKKAHPRDSSHPDACVRFLGVRRRPWGRYAAEIRDPSTKERYWLGTFDTAQEAALAYDRAARSMRTSRTRTNFVYSDMPAGSSVTPIISPDEAHSVVSQGKARLKFPSVYSAARNEAGENPMLVIGSDNQCPCQGSYDNNGDHDGYYPSKCYDDPELPPLPSDMPGSCDGYNESWSDQVGVDDFPEHNAAMSSYFSFDTAGYVHSPLFSRMPPASDSVPEDLGLDSSHFF</sequence>
<proteinExistence type="predicted"/>
<dbReference type="EMBL" id="CM042886">
    <property type="protein sequence ID" value="KAI4342180.1"/>
    <property type="molecule type" value="Genomic_DNA"/>
</dbReference>